<evidence type="ECO:0000313" key="2">
    <source>
        <dbReference type="Proteomes" id="UP000253759"/>
    </source>
</evidence>
<keyword evidence="2" id="KW-1185">Reference proteome</keyword>
<name>A0A369W8C8_9HYPH</name>
<dbReference type="Proteomes" id="UP000253759">
    <property type="component" value="Unassembled WGS sequence"/>
</dbReference>
<dbReference type="AlphaFoldDB" id="A0A369W8C8"/>
<comment type="caution">
    <text evidence="1">The sequence shown here is derived from an EMBL/GenBank/DDBJ whole genome shotgun (WGS) entry which is preliminary data.</text>
</comment>
<accession>A0A369W8C8</accession>
<organism evidence="1 2">
    <name type="scientific">Pelagibacterium lacus</name>
    <dbReference type="NCBI Taxonomy" id="2282655"/>
    <lineage>
        <taxon>Bacteria</taxon>
        <taxon>Pseudomonadati</taxon>
        <taxon>Pseudomonadota</taxon>
        <taxon>Alphaproteobacteria</taxon>
        <taxon>Hyphomicrobiales</taxon>
        <taxon>Devosiaceae</taxon>
        <taxon>Pelagibacterium</taxon>
    </lineage>
</organism>
<gene>
    <name evidence="1" type="ORF">DVH29_06840</name>
</gene>
<proteinExistence type="predicted"/>
<evidence type="ECO:0000313" key="1">
    <source>
        <dbReference type="EMBL" id="RDE09512.1"/>
    </source>
</evidence>
<sequence length="160" mass="16858">MASSPPCIVVCPGSGGPSLGPVNVVWPGSGGASKTTFSDVLLHAARARIATTAARAWKCFAINLDPEFVARARNLRVLIAAGDPRAGRKHAVSANDPSEYRTSQYELCQNRSFYAPIVTIGDSLLVCPRRDNLGGVRPVISAFVGEARRNAVEYTGGMGS</sequence>
<dbReference type="EMBL" id="QQNH01000006">
    <property type="protein sequence ID" value="RDE09512.1"/>
    <property type="molecule type" value="Genomic_DNA"/>
</dbReference>
<reference evidence="2" key="1">
    <citation type="submission" date="2018-07" db="EMBL/GenBank/DDBJ databases">
        <authorList>
            <person name="Liu B.-T."/>
            <person name="Du Z."/>
        </authorList>
    </citation>
    <scope>NUCLEOTIDE SEQUENCE [LARGE SCALE GENOMIC DNA]</scope>
    <source>
        <strain evidence="2">XYN52</strain>
    </source>
</reference>
<protein>
    <submittedName>
        <fullName evidence="1">Uncharacterized protein</fullName>
    </submittedName>
</protein>